<dbReference type="EMBL" id="KN848659">
    <property type="protein sequence ID" value="KIR80102.1"/>
    <property type="molecule type" value="Genomic_DNA"/>
</dbReference>
<dbReference type="Gene3D" id="3.30.1140.40">
    <property type="entry name" value="Tctex-1"/>
    <property type="match status" value="1"/>
</dbReference>
<dbReference type="InterPro" id="IPR005334">
    <property type="entry name" value="Tctex-1-like"/>
</dbReference>
<evidence type="ECO:0008006" key="4">
    <source>
        <dbReference type="Google" id="ProtNLM"/>
    </source>
</evidence>
<name>A0ABR5BWR4_9TREE</name>
<accession>A0ABR5BWR4</accession>
<dbReference type="Pfam" id="PF03645">
    <property type="entry name" value="Tctex-1"/>
    <property type="match status" value="1"/>
</dbReference>
<evidence type="ECO:0000256" key="1">
    <source>
        <dbReference type="SAM" id="MobiDB-lite"/>
    </source>
</evidence>
<dbReference type="CDD" id="cd21449">
    <property type="entry name" value="DLC-like_SF"/>
    <property type="match status" value="1"/>
</dbReference>
<protein>
    <recommendedName>
        <fullName evidence="4">Topoisomerase I damage affected protein 2</fullName>
    </recommendedName>
</protein>
<feature type="region of interest" description="Disordered" evidence="1">
    <location>
        <begin position="141"/>
        <end position="179"/>
    </location>
</feature>
<feature type="region of interest" description="Disordered" evidence="1">
    <location>
        <begin position="64"/>
        <end position="97"/>
    </location>
</feature>
<dbReference type="InterPro" id="IPR038586">
    <property type="entry name" value="Tctex-1-like_sf"/>
</dbReference>
<dbReference type="Proteomes" id="UP000054272">
    <property type="component" value="Unassembled WGS sequence"/>
</dbReference>
<keyword evidence="3" id="KW-1185">Reference proteome</keyword>
<reference evidence="2 3" key="1">
    <citation type="submission" date="2015-01" db="EMBL/GenBank/DDBJ databases">
        <title>The Genome Sequence of Cryptococcus gattii EJB2.</title>
        <authorList>
            <consortium name="The Broad Institute Genomics Platform"/>
            <person name="Cuomo C."/>
            <person name="Litvintseva A."/>
            <person name="Chen Y."/>
            <person name="Heitman J."/>
            <person name="Sun S."/>
            <person name="Springer D."/>
            <person name="Dromer F."/>
            <person name="Young S."/>
            <person name="Zeng Q."/>
            <person name="Gargeya S."/>
            <person name="Abouelleil A."/>
            <person name="Alvarado L."/>
            <person name="Chapman S.B."/>
            <person name="Gainer-Dewar J."/>
            <person name="Goldberg J."/>
            <person name="Griggs A."/>
            <person name="Gujja S."/>
            <person name="Hansen M."/>
            <person name="Howarth C."/>
            <person name="Imamovic A."/>
            <person name="Larimer J."/>
            <person name="Murphy C."/>
            <person name="Naylor J."/>
            <person name="Pearson M."/>
            <person name="Priest M."/>
            <person name="Roberts A."/>
            <person name="Saif S."/>
            <person name="Shea T."/>
            <person name="Sykes S."/>
            <person name="Wortman J."/>
            <person name="Nusbaum C."/>
            <person name="Birren B."/>
        </authorList>
    </citation>
    <scope>NUCLEOTIDE SEQUENCE [LARGE SCALE GENOMIC DNA]</scope>
    <source>
        <strain evidence="2 3">EJB2</strain>
    </source>
</reference>
<evidence type="ECO:0000313" key="2">
    <source>
        <dbReference type="EMBL" id="KIR80102.1"/>
    </source>
</evidence>
<feature type="compositionally biased region" description="Basic and acidic residues" evidence="1">
    <location>
        <begin position="65"/>
        <end position="77"/>
    </location>
</feature>
<organism evidence="2 3">
    <name type="scientific">Cryptococcus gattii EJB2</name>
    <dbReference type="NCBI Taxonomy" id="1296103"/>
    <lineage>
        <taxon>Eukaryota</taxon>
        <taxon>Fungi</taxon>
        <taxon>Dikarya</taxon>
        <taxon>Basidiomycota</taxon>
        <taxon>Agaricomycotina</taxon>
        <taxon>Tremellomycetes</taxon>
        <taxon>Tremellales</taxon>
        <taxon>Cryptococcaceae</taxon>
        <taxon>Cryptococcus</taxon>
        <taxon>Cryptococcus gattii species complex</taxon>
    </lineage>
</organism>
<proteinExistence type="predicted"/>
<sequence>MDALCPCLCASAERAPEECDPGETHEIVCDGACEIDEVEAHLAGGHGCGAEEGGEGVEGVQQEEALAHEREGGDAERQPAAMGAEPAGGGRGERERGEGEDVEVCLECILHAFLRGSVTAAEKPNPRETCLCRCCCPSASPSPPARGPASLSPTPGAWAGAPHRPPATPRPVLAESSSRPCPTTLRVRLQSLCSGSSLRLLRHGVCGAGLTTGSMALTSWRAVAMADATLNNTSNYKNVKKNNNNNKTRLEFRVIVNFIHRILTMPAPATTTTTAKPIFPADQLRAWIRQLLATTLRDVAYDHANPGRMKDLSRGLSEKIKSQMLALHPHSFKYIITSTLTENKNQAGRGDLVCHWEGTDVAVQEMFSNTWDAL</sequence>
<evidence type="ECO:0000313" key="3">
    <source>
        <dbReference type="Proteomes" id="UP000054272"/>
    </source>
</evidence>
<gene>
    <name evidence="2" type="ORF">I306_02829</name>
</gene>